<name>A0A813HHR7_POLGL</name>
<accession>A0A813HHR7</accession>
<feature type="non-terminal residue" evidence="2">
    <location>
        <position position="1"/>
    </location>
</feature>
<dbReference type="Proteomes" id="UP000654075">
    <property type="component" value="Unassembled WGS sequence"/>
</dbReference>
<evidence type="ECO:0000256" key="1">
    <source>
        <dbReference type="SAM" id="Phobius"/>
    </source>
</evidence>
<keyword evidence="3" id="KW-1185">Reference proteome</keyword>
<evidence type="ECO:0000313" key="2">
    <source>
        <dbReference type="EMBL" id="CAE8637122.1"/>
    </source>
</evidence>
<sequence>SGELFNFVGGGVLATSTAALWVPGGPLGPSGWMLVLPWLFSVSGLMAAWVKRLRRCSPVLSREELWLRLLEQIDLLGVLVALLVIVLVLAPQTGASGHRRSAAAGTAGVVVGAGICIAAALRARMAVTESRLGSISERLLVLNLGARRDLDSGLCSSIAVVGREVITPPVTVTI</sequence>
<feature type="transmembrane region" description="Helical" evidence="1">
    <location>
        <begin position="102"/>
        <end position="121"/>
    </location>
</feature>
<proteinExistence type="predicted"/>
<keyword evidence="1" id="KW-1133">Transmembrane helix</keyword>
<comment type="caution">
    <text evidence="2">The sequence shown here is derived from an EMBL/GenBank/DDBJ whole genome shotgun (WGS) entry which is preliminary data.</text>
</comment>
<feature type="transmembrane region" description="Helical" evidence="1">
    <location>
        <begin position="69"/>
        <end position="90"/>
    </location>
</feature>
<feature type="transmembrane region" description="Helical" evidence="1">
    <location>
        <begin position="30"/>
        <end position="49"/>
    </location>
</feature>
<keyword evidence="1" id="KW-0812">Transmembrane</keyword>
<organism evidence="2 3">
    <name type="scientific">Polarella glacialis</name>
    <name type="common">Dinoflagellate</name>
    <dbReference type="NCBI Taxonomy" id="89957"/>
    <lineage>
        <taxon>Eukaryota</taxon>
        <taxon>Sar</taxon>
        <taxon>Alveolata</taxon>
        <taxon>Dinophyceae</taxon>
        <taxon>Suessiales</taxon>
        <taxon>Suessiaceae</taxon>
        <taxon>Polarella</taxon>
    </lineage>
</organism>
<dbReference type="AlphaFoldDB" id="A0A813HHR7"/>
<keyword evidence="1" id="KW-0472">Membrane</keyword>
<gene>
    <name evidence="2" type="ORF">PGLA1383_LOCUS52513</name>
</gene>
<evidence type="ECO:0000313" key="3">
    <source>
        <dbReference type="Proteomes" id="UP000654075"/>
    </source>
</evidence>
<protein>
    <submittedName>
        <fullName evidence="2">Uncharacterized protein</fullName>
    </submittedName>
</protein>
<reference evidence="2" key="1">
    <citation type="submission" date="2021-02" db="EMBL/GenBank/DDBJ databases">
        <authorList>
            <person name="Dougan E. K."/>
            <person name="Rhodes N."/>
            <person name="Thang M."/>
            <person name="Chan C."/>
        </authorList>
    </citation>
    <scope>NUCLEOTIDE SEQUENCE</scope>
</reference>
<dbReference type="EMBL" id="CAJNNV010031622">
    <property type="protein sequence ID" value="CAE8637122.1"/>
    <property type="molecule type" value="Genomic_DNA"/>
</dbReference>